<evidence type="ECO:0000313" key="2">
    <source>
        <dbReference type="EMBL" id="AYV85522.1"/>
    </source>
</evidence>
<accession>A0A3G5AEA9</accession>
<proteinExistence type="predicted"/>
<organism evidence="2">
    <name type="scientific">Satyrvirus sp</name>
    <dbReference type="NCBI Taxonomy" id="2487771"/>
    <lineage>
        <taxon>Viruses</taxon>
        <taxon>Varidnaviria</taxon>
        <taxon>Bamfordvirae</taxon>
        <taxon>Nucleocytoviricota</taxon>
        <taxon>Megaviricetes</taxon>
        <taxon>Imitervirales</taxon>
        <taxon>Mimiviridae</taxon>
        <taxon>Megamimivirinae</taxon>
    </lineage>
</organism>
<name>A0A3G5AEA9_9VIRU</name>
<feature type="transmembrane region" description="Helical" evidence="1">
    <location>
        <begin position="24"/>
        <end position="51"/>
    </location>
</feature>
<keyword evidence="1" id="KW-0812">Transmembrane</keyword>
<gene>
    <name evidence="2" type="ORF">Satyrvirus21_6</name>
</gene>
<dbReference type="EMBL" id="MK072457">
    <property type="protein sequence ID" value="AYV85522.1"/>
    <property type="molecule type" value="Genomic_DNA"/>
</dbReference>
<protein>
    <submittedName>
        <fullName evidence="2">Uncharacterized protein</fullName>
    </submittedName>
</protein>
<keyword evidence="1" id="KW-0472">Membrane</keyword>
<feature type="transmembrane region" description="Helical" evidence="1">
    <location>
        <begin position="114"/>
        <end position="136"/>
    </location>
</feature>
<keyword evidence="1" id="KW-1133">Transmembrane helix</keyword>
<evidence type="ECO:0000256" key="1">
    <source>
        <dbReference type="SAM" id="Phobius"/>
    </source>
</evidence>
<reference evidence="2" key="1">
    <citation type="submission" date="2018-10" db="EMBL/GenBank/DDBJ databases">
        <title>Hidden diversity of soil giant viruses.</title>
        <authorList>
            <person name="Schulz F."/>
            <person name="Alteio L."/>
            <person name="Goudeau D."/>
            <person name="Ryan E.M."/>
            <person name="Malmstrom R.R."/>
            <person name="Blanchard J."/>
            <person name="Woyke T."/>
        </authorList>
    </citation>
    <scope>NUCLEOTIDE SEQUENCE</scope>
    <source>
        <strain evidence="2">SAV1</strain>
    </source>
</reference>
<sequence length="146" mass="16797">MDPYYSENEIENIPIFRKKSYLRIFCNTIFTIMSIIAIILFLVSVIGFGIWSVSKNCEIFNNCTYTSINSTSCLIQVEDFRCMHHQTCNTPYNATCYVSYGSVCPDFRCGNNKISMIVGIVSICTDFVLIVFLCFFRSWIDSKFPS</sequence>